<evidence type="ECO:0000313" key="5">
    <source>
        <dbReference type="Proteomes" id="UP000034098"/>
    </source>
</evidence>
<evidence type="ECO:0000256" key="1">
    <source>
        <dbReference type="ARBA" id="ARBA00022801"/>
    </source>
</evidence>
<evidence type="ECO:0000256" key="2">
    <source>
        <dbReference type="ARBA" id="ARBA00023295"/>
    </source>
</evidence>
<reference evidence="4 5" key="1">
    <citation type="submission" date="2015-02" db="EMBL/GenBank/DDBJ databases">
        <title>Draft genome sequences of ten Microbacterium spp. with emphasis on heavy metal contaminated environments.</title>
        <authorList>
            <person name="Corretto E."/>
        </authorList>
    </citation>
    <scope>NUCLEOTIDE SEQUENCE [LARGE SCALE GENOMIC DNA]</scope>
    <source>
        <strain evidence="4 5">DSM 8608</strain>
    </source>
</reference>
<feature type="domain" description="Inosine/uridine-preferring nucleoside hydrolase" evidence="3">
    <location>
        <begin position="90"/>
        <end position="254"/>
    </location>
</feature>
<dbReference type="Gene3D" id="3.90.245.10">
    <property type="entry name" value="Ribonucleoside hydrolase-like"/>
    <property type="match status" value="1"/>
</dbReference>
<dbReference type="SUPFAM" id="SSF53590">
    <property type="entry name" value="Nucleoside hydrolase"/>
    <property type="match status" value="1"/>
</dbReference>
<dbReference type="GO" id="GO:0006152">
    <property type="term" value="P:purine nucleoside catabolic process"/>
    <property type="evidence" value="ECO:0007669"/>
    <property type="project" value="TreeGrafter"/>
</dbReference>
<dbReference type="Proteomes" id="UP000034098">
    <property type="component" value="Unassembled WGS sequence"/>
</dbReference>
<organism evidence="4 5">
    <name type="scientific">Microbacterium trichothecenolyticum</name>
    <name type="common">Aureobacterium trichothecenolyticum</name>
    <dbReference type="NCBI Taxonomy" id="69370"/>
    <lineage>
        <taxon>Bacteria</taxon>
        <taxon>Bacillati</taxon>
        <taxon>Actinomycetota</taxon>
        <taxon>Actinomycetes</taxon>
        <taxon>Micrococcales</taxon>
        <taxon>Microbacteriaceae</taxon>
        <taxon>Microbacterium</taxon>
    </lineage>
</organism>
<dbReference type="InterPro" id="IPR036452">
    <property type="entry name" value="Ribo_hydro-like"/>
</dbReference>
<dbReference type="EMBL" id="JYJA01000033">
    <property type="protein sequence ID" value="KJL42893.1"/>
    <property type="molecule type" value="Genomic_DNA"/>
</dbReference>
<dbReference type="Pfam" id="PF01156">
    <property type="entry name" value="IU_nuc_hydro"/>
    <property type="match status" value="1"/>
</dbReference>
<comment type="caution">
    <text evidence="4">The sequence shown here is derived from an EMBL/GenBank/DDBJ whole genome shotgun (WGS) entry which is preliminary data.</text>
</comment>
<keyword evidence="1 4" id="KW-0378">Hydrolase</keyword>
<accession>A0A0M2HF44</accession>
<gene>
    <name evidence="4" type="ORF">RS82_01858</name>
</gene>
<keyword evidence="2" id="KW-0326">Glycosidase</keyword>
<evidence type="ECO:0000259" key="3">
    <source>
        <dbReference type="Pfam" id="PF01156"/>
    </source>
</evidence>
<sequence length="317" mass="33373">MTDPARADDAGAPRARVILDNDFGGDPDGLFQLAHHLLSPSVHVALVVASKIPDSFAEFDPGVVERGVIAADRIVEMLGRPERALAGAETGLRAGVTPRLTDAARAIIAEALRDDPLPLFYCAGGGLTDLATAYLHEPGIADRLTLVWIGGPGYDPAHADDCRPAEFNTTIDPVAAGVVFASSMAIWQVPETTYEQCLITWAELHRHVAPLGPLAAHLVDCLDTFTAMMSAMLGFNRGETVVLGDSPLVLLTALRGPFHVDPSSSPSALQPRRAISDDATYGDLLAGAPPVRVFTALDTRLMFGDLVAKLAEVGGAA</sequence>
<name>A0A0M2HF44_MICTR</name>
<evidence type="ECO:0000313" key="4">
    <source>
        <dbReference type="EMBL" id="KJL42893.1"/>
    </source>
</evidence>
<proteinExistence type="predicted"/>
<dbReference type="InterPro" id="IPR023186">
    <property type="entry name" value="IUNH"/>
</dbReference>
<keyword evidence="5" id="KW-1185">Reference proteome</keyword>
<protein>
    <submittedName>
        <fullName evidence="4">Inosine-uridine preferring nucleoside hydrolase</fullName>
    </submittedName>
</protein>
<dbReference type="GO" id="GO:0008477">
    <property type="term" value="F:purine nucleosidase activity"/>
    <property type="evidence" value="ECO:0007669"/>
    <property type="project" value="TreeGrafter"/>
</dbReference>
<dbReference type="InterPro" id="IPR001910">
    <property type="entry name" value="Inosine/uridine_hydrolase_dom"/>
</dbReference>
<dbReference type="RefSeq" id="WP_052676761.1">
    <property type="nucleotide sequence ID" value="NZ_JYJA01000033.1"/>
</dbReference>
<dbReference type="PANTHER" id="PTHR12304:SF4">
    <property type="entry name" value="URIDINE NUCLEOSIDASE"/>
    <property type="match status" value="1"/>
</dbReference>
<dbReference type="AlphaFoldDB" id="A0A0M2HF44"/>
<dbReference type="GO" id="GO:0005829">
    <property type="term" value="C:cytosol"/>
    <property type="evidence" value="ECO:0007669"/>
    <property type="project" value="TreeGrafter"/>
</dbReference>
<dbReference type="PANTHER" id="PTHR12304">
    <property type="entry name" value="INOSINE-URIDINE PREFERRING NUCLEOSIDE HYDROLASE"/>
    <property type="match status" value="1"/>
</dbReference>
<dbReference type="PATRIC" id="fig|69370.6.peg.1890"/>